<keyword evidence="3" id="KW-1185">Reference proteome</keyword>
<reference evidence="2 3" key="1">
    <citation type="submission" date="2020-07" db="EMBL/GenBank/DDBJ databases">
        <title>Mycobacterium kansasii (former subtype) with zoonotic potential isolated from diseased indoor pet cat, Japan.</title>
        <authorList>
            <person name="Fukano H."/>
            <person name="Terazono T."/>
            <person name="Hoshino Y."/>
        </authorList>
    </citation>
    <scope>NUCLEOTIDE SEQUENCE [LARGE SCALE GENOMIC DNA]</scope>
    <source>
        <strain evidence="2 3">Kuro-I</strain>
    </source>
</reference>
<dbReference type="AlphaFoldDB" id="A0A7G1INR8"/>
<gene>
    <name evidence="2" type="ORF">NIIDMKKI_77060</name>
</gene>
<sequence length="96" mass="10605">MRRRDGLPRIAQAIAAPAVRRTGVLENETKMLRDRIAAIQESVLDAYPNQDLSAVGDWMLMAAIDALIDGHEYLANYHMAWYAVICRRGGSSGFAA</sequence>
<dbReference type="InterPro" id="IPR040833">
    <property type="entry name" value="DUF5631"/>
</dbReference>
<name>A0A7G1INR8_MYCKA</name>
<evidence type="ECO:0000313" key="3">
    <source>
        <dbReference type="Proteomes" id="UP000516380"/>
    </source>
</evidence>
<dbReference type="Proteomes" id="UP000516380">
    <property type="component" value="Chromosome"/>
</dbReference>
<proteinExistence type="predicted"/>
<organism evidence="2 3">
    <name type="scientific">Mycobacterium kansasii</name>
    <dbReference type="NCBI Taxonomy" id="1768"/>
    <lineage>
        <taxon>Bacteria</taxon>
        <taxon>Bacillati</taxon>
        <taxon>Actinomycetota</taxon>
        <taxon>Actinomycetes</taxon>
        <taxon>Mycobacteriales</taxon>
        <taxon>Mycobacteriaceae</taxon>
        <taxon>Mycobacterium</taxon>
    </lineage>
</organism>
<protein>
    <recommendedName>
        <fullName evidence="1">DUF5631 domain-containing protein</fullName>
    </recommendedName>
</protein>
<evidence type="ECO:0000313" key="2">
    <source>
        <dbReference type="EMBL" id="BCI92500.1"/>
    </source>
</evidence>
<dbReference type="EMBL" id="AP023343">
    <property type="protein sequence ID" value="BCI92500.1"/>
    <property type="molecule type" value="Genomic_DNA"/>
</dbReference>
<evidence type="ECO:0000259" key="1">
    <source>
        <dbReference type="Pfam" id="PF18645"/>
    </source>
</evidence>
<accession>A0A7G1INR8</accession>
<dbReference type="Pfam" id="PF18645">
    <property type="entry name" value="DUF5631"/>
    <property type="match status" value="1"/>
</dbReference>
<feature type="domain" description="DUF5631" evidence="1">
    <location>
        <begin position="2"/>
        <end position="84"/>
    </location>
</feature>